<organism evidence="2 3">
    <name type="scientific">Paraburkholderia panacisoli</name>
    <dbReference type="NCBI Taxonomy" id="2603818"/>
    <lineage>
        <taxon>Bacteria</taxon>
        <taxon>Pseudomonadati</taxon>
        <taxon>Pseudomonadota</taxon>
        <taxon>Betaproteobacteria</taxon>
        <taxon>Burkholderiales</taxon>
        <taxon>Burkholderiaceae</taxon>
        <taxon>Paraburkholderia</taxon>
    </lineage>
</organism>
<sequence length="79" mass="8300">MTNDATSPGGAPEGKPEAGPEGTGDSALEEKQTPRSNPRYDQIFPVLTEADIEPSTNSSIPVTKPLRGGKADGRCYRPS</sequence>
<accession>A0A5B0G6H5</accession>
<dbReference type="EMBL" id="VTUZ01000078">
    <property type="protein sequence ID" value="KAA0997640.1"/>
    <property type="molecule type" value="Genomic_DNA"/>
</dbReference>
<evidence type="ECO:0000313" key="3">
    <source>
        <dbReference type="Proteomes" id="UP000325273"/>
    </source>
</evidence>
<evidence type="ECO:0000313" key="2">
    <source>
        <dbReference type="EMBL" id="KAA0997640.1"/>
    </source>
</evidence>
<protein>
    <submittedName>
        <fullName evidence="2">Uncharacterized protein</fullName>
    </submittedName>
</protein>
<dbReference type="RefSeq" id="WP_149676580.1">
    <property type="nucleotide sequence ID" value="NZ_VTUZ01000078.1"/>
</dbReference>
<proteinExistence type="predicted"/>
<gene>
    <name evidence="2" type="ORF">FVF58_48340</name>
</gene>
<comment type="caution">
    <text evidence="2">The sequence shown here is derived from an EMBL/GenBank/DDBJ whole genome shotgun (WGS) entry which is preliminary data.</text>
</comment>
<keyword evidence="3" id="KW-1185">Reference proteome</keyword>
<name>A0A5B0G6H5_9BURK</name>
<dbReference type="AlphaFoldDB" id="A0A5B0G6H5"/>
<reference evidence="2 3" key="1">
    <citation type="submission" date="2019-08" db="EMBL/GenBank/DDBJ databases">
        <title>Paraburkholderia sp. DCY113.</title>
        <authorList>
            <person name="Kang J."/>
        </authorList>
    </citation>
    <scope>NUCLEOTIDE SEQUENCE [LARGE SCALE GENOMIC DNA]</scope>
    <source>
        <strain evidence="2 3">DCY113</strain>
    </source>
</reference>
<dbReference type="Proteomes" id="UP000325273">
    <property type="component" value="Unassembled WGS sequence"/>
</dbReference>
<feature type="region of interest" description="Disordered" evidence="1">
    <location>
        <begin position="1"/>
        <end position="79"/>
    </location>
</feature>
<feature type="compositionally biased region" description="Basic and acidic residues" evidence="1">
    <location>
        <begin position="69"/>
        <end position="79"/>
    </location>
</feature>
<evidence type="ECO:0000256" key="1">
    <source>
        <dbReference type="SAM" id="MobiDB-lite"/>
    </source>
</evidence>